<dbReference type="RefSeq" id="WP_191738332.1">
    <property type="nucleotide sequence ID" value="NZ_JACYFS010000010.1"/>
</dbReference>
<proteinExistence type="predicted"/>
<dbReference type="PROSITE" id="PS51257">
    <property type="entry name" value="PROKAR_LIPOPROTEIN"/>
    <property type="match status" value="1"/>
</dbReference>
<feature type="signal peptide" evidence="1">
    <location>
        <begin position="1"/>
        <end position="20"/>
    </location>
</feature>
<reference evidence="2 3" key="1">
    <citation type="submission" date="2020-09" db="EMBL/GenBank/DDBJ databases">
        <title>Genome seq and assembly of Chryseobacterium sp.</title>
        <authorList>
            <person name="Chhetri G."/>
        </authorList>
    </citation>
    <scope>NUCLEOTIDE SEQUENCE [LARGE SCALE GENOMIC DNA]</scope>
    <source>
        <strain evidence="2 3">GCR10</strain>
    </source>
</reference>
<evidence type="ECO:0000313" key="3">
    <source>
        <dbReference type="Proteomes" id="UP000637299"/>
    </source>
</evidence>
<evidence type="ECO:0000256" key="1">
    <source>
        <dbReference type="SAM" id="SignalP"/>
    </source>
</evidence>
<evidence type="ECO:0000313" key="2">
    <source>
        <dbReference type="EMBL" id="MBD8084515.1"/>
    </source>
</evidence>
<dbReference type="Proteomes" id="UP000637299">
    <property type="component" value="Unassembled WGS sequence"/>
</dbReference>
<name>A0ABR8ZGT5_9FLAO</name>
<accession>A0ABR8ZGT5</accession>
<feature type="chain" id="PRO_5047406290" description="Cytochrome C" evidence="1">
    <location>
        <begin position="21"/>
        <end position="72"/>
    </location>
</feature>
<keyword evidence="3" id="KW-1185">Reference proteome</keyword>
<organism evidence="2 3">
    <name type="scientific">Chryseobacterium caseinilyticum</name>
    <dbReference type="NCBI Taxonomy" id="2771428"/>
    <lineage>
        <taxon>Bacteria</taxon>
        <taxon>Pseudomonadati</taxon>
        <taxon>Bacteroidota</taxon>
        <taxon>Flavobacteriia</taxon>
        <taxon>Flavobacteriales</taxon>
        <taxon>Weeksellaceae</taxon>
        <taxon>Chryseobacterium group</taxon>
        <taxon>Chryseobacterium</taxon>
    </lineage>
</organism>
<keyword evidence="1" id="KW-0732">Signal</keyword>
<gene>
    <name evidence="2" type="ORF">IC610_19070</name>
</gene>
<protein>
    <recommendedName>
        <fullName evidence="4">Cytochrome C</fullName>
    </recommendedName>
</protein>
<evidence type="ECO:0008006" key="4">
    <source>
        <dbReference type="Google" id="ProtNLM"/>
    </source>
</evidence>
<dbReference type="EMBL" id="JACYFS010000010">
    <property type="protein sequence ID" value="MBD8084515.1"/>
    <property type="molecule type" value="Genomic_DNA"/>
</dbReference>
<comment type="caution">
    <text evidence="2">The sequence shown here is derived from an EMBL/GenBank/DDBJ whole genome shotgun (WGS) entry which is preliminary data.</text>
</comment>
<sequence length="72" mass="8240">MRIINYALLLASLAFLSSCRQDTTEEIHEVTTEKIDYDHFLMKAENDTIENQILYPSDTTVISPTDPIKPPK</sequence>